<dbReference type="Proteomes" id="UP000051884">
    <property type="component" value="Unassembled WGS sequence"/>
</dbReference>
<dbReference type="PROSITE" id="PS00445">
    <property type="entry name" value="FGGY_KINASES_2"/>
    <property type="match status" value="1"/>
</dbReference>
<dbReference type="PANTHER" id="PTHR43095:SF2">
    <property type="entry name" value="GLUCONOKINASE"/>
    <property type="match status" value="1"/>
</dbReference>
<comment type="caution">
    <text evidence="7">The sequence shown here is derived from an EMBL/GenBank/DDBJ whole genome shotgun (WGS) entry which is preliminary data.</text>
</comment>
<dbReference type="InterPro" id="IPR043129">
    <property type="entry name" value="ATPase_NBD"/>
</dbReference>
<dbReference type="CDD" id="cd07770">
    <property type="entry name" value="ASKHA_NBD_FGGY_GntK"/>
    <property type="match status" value="1"/>
</dbReference>
<dbReference type="InterPro" id="IPR018485">
    <property type="entry name" value="FGGY_C"/>
</dbReference>
<evidence type="ECO:0000256" key="3">
    <source>
        <dbReference type="ARBA" id="ARBA00022777"/>
    </source>
</evidence>
<dbReference type="EMBL" id="JQCH01000022">
    <property type="protein sequence ID" value="KRO08875.1"/>
    <property type="molecule type" value="Genomic_DNA"/>
</dbReference>
<proteinExistence type="inferred from homology"/>
<dbReference type="Pfam" id="PF00370">
    <property type="entry name" value="FGGY_N"/>
    <property type="match status" value="1"/>
</dbReference>
<sequence length="536" mass="59272">MKALTAKSNLLNTFLINIIGGNRFMDYVVGIDIGTTSTKAVLYTLHGDIKGYSNQLYPLLQDKPDMAEEDPDVIFNATVTALSEVVKNADGRVRAVSFSTQQHSLVGLDADHKPLTNVITWADNRAEKQATELGKNGQGMKIYNKTGLPIHPMGPVYKLLWLKQDETELFNKTSYWVGIKEYVLWRFFHQLKEETAMAATTGLMNIFKMDWDEDIMKFVGIKREQLPELVDPKDQLSGMDPKLADQIGIPADTPFVMGATDGALAEIGLGAIGKGEVAVTIGTSGAVRTFIDKPQLDPKGRTYCYPVMDGKWIVGGPVNNGGIVFRWVRDNLFGPEKETARMLNMDPYDLLTDIAKKVPAGSDGLIFHPFIGGERAPIWNGNARGSFFGLTRNHTRAHMVRAALEGVVYNLYTVQLALQEAVGEPTLITATGGFARSALWRQMLADIFEHPVTIPEAFESGCLGAMTVALMSIGEADDMSVVKKFIGKQNTYQPDPANFKNYRDLLPIYLNVGRKLEGEYDSIAEYQRQHPNPGNK</sequence>
<evidence type="ECO:0000259" key="5">
    <source>
        <dbReference type="Pfam" id="PF00370"/>
    </source>
</evidence>
<protein>
    <submittedName>
        <fullName evidence="7">Gluconate kinase</fullName>
    </submittedName>
</protein>
<keyword evidence="3 4" id="KW-0418">Kinase</keyword>
<dbReference type="InterPro" id="IPR006002">
    <property type="entry name" value="Gluconate_kinase"/>
</dbReference>
<dbReference type="InterPro" id="IPR050406">
    <property type="entry name" value="FGGY_Carb_Kinase"/>
</dbReference>
<dbReference type="Gene3D" id="3.30.420.40">
    <property type="match status" value="2"/>
</dbReference>
<keyword evidence="8" id="KW-1185">Reference proteome</keyword>
<evidence type="ECO:0000256" key="2">
    <source>
        <dbReference type="ARBA" id="ARBA00022679"/>
    </source>
</evidence>
<dbReference type="InterPro" id="IPR018484">
    <property type="entry name" value="FGGY_N"/>
</dbReference>
<evidence type="ECO:0000313" key="8">
    <source>
        <dbReference type="Proteomes" id="UP000051884"/>
    </source>
</evidence>
<dbReference type="NCBIfam" id="TIGR01314">
    <property type="entry name" value="gntK_FGGY"/>
    <property type="match status" value="1"/>
</dbReference>
<gene>
    <name evidence="7" type="ORF">IV59_GL001079</name>
</gene>
<evidence type="ECO:0000256" key="4">
    <source>
        <dbReference type="RuleBase" id="RU003733"/>
    </source>
</evidence>
<evidence type="ECO:0000259" key="6">
    <source>
        <dbReference type="Pfam" id="PF02782"/>
    </source>
</evidence>
<dbReference type="Pfam" id="PF02782">
    <property type="entry name" value="FGGY_C"/>
    <property type="match status" value="1"/>
</dbReference>
<feature type="domain" description="Carbohydrate kinase FGGY C-terminal" evidence="6">
    <location>
        <begin position="278"/>
        <end position="472"/>
    </location>
</feature>
<dbReference type="InterPro" id="IPR000577">
    <property type="entry name" value="Carb_kinase_FGGY"/>
</dbReference>
<dbReference type="InterPro" id="IPR018483">
    <property type="entry name" value="Carb_kinase_FGGY_CS"/>
</dbReference>
<reference evidence="7 8" key="1">
    <citation type="journal article" date="2015" name="Genome Announc.">
        <title>Expanding the biotechnology potential of lactobacilli through comparative genomics of 213 strains and associated genera.</title>
        <authorList>
            <person name="Sun Z."/>
            <person name="Harris H.M."/>
            <person name="McCann A."/>
            <person name="Guo C."/>
            <person name="Argimon S."/>
            <person name="Zhang W."/>
            <person name="Yang X."/>
            <person name="Jeffery I.B."/>
            <person name="Cooney J.C."/>
            <person name="Kagawa T.F."/>
            <person name="Liu W."/>
            <person name="Song Y."/>
            <person name="Salvetti E."/>
            <person name="Wrobel A."/>
            <person name="Rasinkangas P."/>
            <person name="Parkhill J."/>
            <person name="Rea M.C."/>
            <person name="O'Sullivan O."/>
            <person name="Ritari J."/>
            <person name="Douillard F.P."/>
            <person name="Paul Ross R."/>
            <person name="Yang R."/>
            <person name="Briner A.E."/>
            <person name="Felis G.E."/>
            <person name="de Vos W.M."/>
            <person name="Barrangou R."/>
            <person name="Klaenhammer T.R."/>
            <person name="Caufield P.W."/>
            <person name="Cui Y."/>
            <person name="Zhang H."/>
            <person name="O'Toole P.W."/>
        </authorList>
    </citation>
    <scope>NUCLEOTIDE SEQUENCE [LARGE SCALE GENOMIC DNA]</scope>
    <source>
        <strain evidence="7 8">DSM 26202</strain>
    </source>
</reference>
<dbReference type="PIRSF" id="PIRSF000538">
    <property type="entry name" value="GlpK"/>
    <property type="match status" value="1"/>
</dbReference>
<evidence type="ECO:0000313" key="7">
    <source>
        <dbReference type="EMBL" id="KRO08875.1"/>
    </source>
</evidence>
<feature type="domain" description="Carbohydrate kinase FGGY N-terminal" evidence="5">
    <location>
        <begin position="27"/>
        <end position="268"/>
    </location>
</feature>
<dbReference type="SUPFAM" id="SSF53067">
    <property type="entry name" value="Actin-like ATPase domain"/>
    <property type="match status" value="2"/>
</dbReference>
<dbReference type="PANTHER" id="PTHR43095">
    <property type="entry name" value="SUGAR KINASE"/>
    <property type="match status" value="1"/>
</dbReference>
<organism evidence="7 8">
    <name type="scientific">Paucilactobacillus hokkaidonensis</name>
    <dbReference type="NCBI Taxonomy" id="1193095"/>
    <lineage>
        <taxon>Bacteria</taxon>
        <taxon>Bacillati</taxon>
        <taxon>Bacillota</taxon>
        <taxon>Bacilli</taxon>
        <taxon>Lactobacillales</taxon>
        <taxon>Lactobacillaceae</taxon>
        <taxon>Paucilactobacillus</taxon>
    </lineage>
</organism>
<accession>A0ABR5Q5S8</accession>
<dbReference type="GO" id="GO:0016301">
    <property type="term" value="F:kinase activity"/>
    <property type="evidence" value="ECO:0007669"/>
    <property type="project" value="UniProtKB-KW"/>
</dbReference>
<name>A0ABR5Q5S8_9LACO</name>
<evidence type="ECO:0000256" key="1">
    <source>
        <dbReference type="ARBA" id="ARBA00009156"/>
    </source>
</evidence>
<comment type="similarity">
    <text evidence="1 4">Belongs to the FGGY kinase family.</text>
</comment>
<keyword evidence="2 4" id="KW-0808">Transferase</keyword>